<dbReference type="Pfam" id="PF13193">
    <property type="entry name" value="AMP-binding_C"/>
    <property type="match status" value="1"/>
</dbReference>
<dbReference type="GO" id="GO:0005886">
    <property type="term" value="C:plasma membrane"/>
    <property type="evidence" value="ECO:0007669"/>
    <property type="project" value="UniProtKB-SubCell"/>
</dbReference>
<proteinExistence type="inferred from homology"/>
<dbReference type="GO" id="GO:0044539">
    <property type="term" value="P:long-chain fatty acid import into cell"/>
    <property type="evidence" value="ECO:0007669"/>
    <property type="project" value="TreeGrafter"/>
</dbReference>
<dbReference type="EMBL" id="HBUF01151715">
    <property type="protein sequence ID" value="CAG6648407.1"/>
    <property type="molecule type" value="Transcribed_RNA"/>
</dbReference>
<feature type="domain" description="AMP-dependent synthetase/ligase" evidence="18">
    <location>
        <begin position="85"/>
        <end position="410"/>
    </location>
</feature>
<dbReference type="PROSITE" id="PS00455">
    <property type="entry name" value="AMP_BINDING"/>
    <property type="match status" value="1"/>
</dbReference>
<comment type="catalytic activity">
    <reaction evidence="16">
        <text>tetracosanoate + ATP + CoA = tetracosanoyl-CoA + AMP + diphosphate</text>
        <dbReference type="Rhea" id="RHEA:33639"/>
        <dbReference type="ChEBI" id="CHEBI:30616"/>
        <dbReference type="ChEBI" id="CHEBI:31014"/>
        <dbReference type="ChEBI" id="CHEBI:33019"/>
        <dbReference type="ChEBI" id="CHEBI:57287"/>
        <dbReference type="ChEBI" id="CHEBI:65052"/>
        <dbReference type="ChEBI" id="CHEBI:456215"/>
    </reaction>
    <physiologicalReaction direction="left-to-right" evidence="16">
        <dbReference type="Rhea" id="RHEA:33640"/>
    </physiologicalReaction>
</comment>
<keyword evidence="8" id="KW-0276">Fatty acid metabolism</keyword>
<evidence type="ECO:0000256" key="6">
    <source>
        <dbReference type="ARBA" id="ARBA00022692"/>
    </source>
</evidence>
<dbReference type="NCBIfam" id="NF006134">
    <property type="entry name" value="PRK08279.1"/>
    <property type="match status" value="1"/>
</dbReference>
<dbReference type="Gene3D" id="3.30.300.30">
    <property type="match status" value="1"/>
</dbReference>
<dbReference type="GO" id="GO:0005524">
    <property type="term" value="F:ATP binding"/>
    <property type="evidence" value="ECO:0007669"/>
    <property type="project" value="UniProtKB-KW"/>
</dbReference>
<evidence type="ECO:0000256" key="13">
    <source>
        <dbReference type="ARBA" id="ARBA00026121"/>
    </source>
</evidence>
<dbReference type="FunFam" id="3.40.50.12780:FF:000005">
    <property type="entry name" value="Solute carrier family 27 member 6"/>
    <property type="match status" value="1"/>
</dbReference>
<evidence type="ECO:0000256" key="8">
    <source>
        <dbReference type="ARBA" id="ARBA00022832"/>
    </source>
</evidence>
<evidence type="ECO:0000256" key="4">
    <source>
        <dbReference type="ARBA" id="ARBA00022475"/>
    </source>
</evidence>
<comment type="catalytic activity">
    <reaction evidence="12">
        <text>a long-chain fatty acid + ATP + CoA = a long-chain fatty acyl-CoA + AMP + diphosphate</text>
        <dbReference type="Rhea" id="RHEA:15421"/>
        <dbReference type="ChEBI" id="CHEBI:30616"/>
        <dbReference type="ChEBI" id="CHEBI:33019"/>
        <dbReference type="ChEBI" id="CHEBI:57287"/>
        <dbReference type="ChEBI" id="CHEBI:57560"/>
        <dbReference type="ChEBI" id="CHEBI:83139"/>
        <dbReference type="ChEBI" id="CHEBI:456215"/>
        <dbReference type="EC" id="6.2.1.3"/>
    </reaction>
    <physiologicalReaction direction="left-to-right" evidence="12">
        <dbReference type="Rhea" id="RHEA:15422"/>
    </physiologicalReaction>
</comment>
<evidence type="ECO:0000256" key="15">
    <source>
        <dbReference type="ARBA" id="ARBA00041297"/>
    </source>
</evidence>
<evidence type="ECO:0000259" key="18">
    <source>
        <dbReference type="Pfam" id="PF00501"/>
    </source>
</evidence>
<evidence type="ECO:0000256" key="2">
    <source>
        <dbReference type="ARBA" id="ARBA00006432"/>
    </source>
</evidence>
<keyword evidence="4" id="KW-1003">Cell membrane</keyword>
<keyword evidence="11 17" id="KW-0472">Membrane</keyword>
<evidence type="ECO:0000256" key="14">
    <source>
        <dbReference type="ARBA" id="ARBA00036527"/>
    </source>
</evidence>
<keyword evidence="3" id="KW-0813">Transport</keyword>
<reference evidence="20" key="1">
    <citation type="submission" date="2021-05" db="EMBL/GenBank/DDBJ databases">
        <authorList>
            <person name="Alioto T."/>
            <person name="Alioto T."/>
            <person name="Gomez Garrido J."/>
        </authorList>
    </citation>
    <scope>NUCLEOTIDE SEQUENCE</scope>
</reference>
<comment type="subcellular location">
    <subcellularLocation>
        <location evidence="1">Cell membrane</location>
        <topology evidence="1">Multi-pass membrane protein</topology>
    </subcellularLocation>
</comment>
<feature type="domain" description="AMP-binding enzyme C-terminal" evidence="19">
    <location>
        <begin position="526"/>
        <end position="601"/>
    </location>
</feature>
<protein>
    <recommendedName>
        <fullName evidence="13">long-chain-fatty-acid--CoA ligase</fullName>
        <ecNumber evidence="13">6.2.1.3</ecNumber>
    </recommendedName>
    <alternativeName>
        <fullName evidence="15">Long-chain-fatty-acid--CoA ligase</fullName>
    </alternativeName>
</protein>
<keyword evidence="6 17" id="KW-0812">Transmembrane</keyword>
<organism evidence="20">
    <name type="scientific">Cacopsylla melanoneura</name>
    <dbReference type="NCBI Taxonomy" id="428564"/>
    <lineage>
        <taxon>Eukaryota</taxon>
        <taxon>Metazoa</taxon>
        <taxon>Ecdysozoa</taxon>
        <taxon>Arthropoda</taxon>
        <taxon>Hexapoda</taxon>
        <taxon>Insecta</taxon>
        <taxon>Pterygota</taxon>
        <taxon>Neoptera</taxon>
        <taxon>Paraneoptera</taxon>
        <taxon>Hemiptera</taxon>
        <taxon>Sternorrhyncha</taxon>
        <taxon>Psylloidea</taxon>
        <taxon>Psyllidae</taxon>
        <taxon>Psyllinae</taxon>
        <taxon>Cacopsylla</taxon>
    </lineage>
</organism>
<evidence type="ECO:0000256" key="1">
    <source>
        <dbReference type="ARBA" id="ARBA00004651"/>
    </source>
</evidence>
<dbReference type="GO" id="GO:0005324">
    <property type="term" value="F:long-chain fatty acid transmembrane transporter activity"/>
    <property type="evidence" value="ECO:0007669"/>
    <property type="project" value="TreeGrafter"/>
</dbReference>
<feature type="transmembrane region" description="Helical" evidence="17">
    <location>
        <begin position="12"/>
        <end position="41"/>
    </location>
</feature>
<evidence type="ECO:0000313" key="20">
    <source>
        <dbReference type="EMBL" id="CAG6648407.1"/>
    </source>
</evidence>
<evidence type="ECO:0000256" key="11">
    <source>
        <dbReference type="ARBA" id="ARBA00023136"/>
    </source>
</evidence>
<evidence type="ECO:0000256" key="7">
    <source>
        <dbReference type="ARBA" id="ARBA00022741"/>
    </source>
</evidence>
<evidence type="ECO:0000256" key="9">
    <source>
        <dbReference type="ARBA" id="ARBA00022840"/>
    </source>
</evidence>
<evidence type="ECO:0000256" key="12">
    <source>
        <dbReference type="ARBA" id="ARBA00024484"/>
    </source>
</evidence>
<dbReference type="SUPFAM" id="SSF56801">
    <property type="entry name" value="Acetyl-CoA synthetase-like"/>
    <property type="match status" value="1"/>
</dbReference>
<keyword evidence="9" id="KW-0067">ATP-binding</keyword>
<keyword evidence="10 17" id="KW-1133">Transmembrane helix</keyword>
<evidence type="ECO:0000256" key="16">
    <source>
        <dbReference type="ARBA" id="ARBA00048666"/>
    </source>
</evidence>
<dbReference type="Pfam" id="PF00501">
    <property type="entry name" value="AMP-binding"/>
    <property type="match status" value="1"/>
</dbReference>
<evidence type="ECO:0000259" key="19">
    <source>
        <dbReference type="Pfam" id="PF13193"/>
    </source>
</evidence>
<accession>A0A8D8W633</accession>
<dbReference type="EC" id="6.2.1.3" evidence="13"/>
<dbReference type="Gene3D" id="3.40.50.12780">
    <property type="entry name" value="N-terminal domain of ligase-like"/>
    <property type="match status" value="1"/>
</dbReference>
<evidence type="ECO:0000256" key="5">
    <source>
        <dbReference type="ARBA" id="ARBA00022598"/>
    </source>
</evidence>
<keyword evidence="7" id="KW-0547">Nucleotide-binding</keyword>
<dbReference type="FunFam" id="3.30.300.30:FF:000002">
    <property type="entry name" value="Long-chain fatty acid transport protein 1"/>
    <property type="match status" value="1"/>
</dbReference>
<comment type="similarity">
    <text evidence="2">Belongs to the ATP-dependent AMP-binding enzyme family.</text>
</comment>
<dbReference type="InterPro" id="IPR045851">
    <property type="entry name" value="AMP-bd_C_sf"/>
</dbReference>
<dbReference type="InterPro" id="IPR025110">
    <property type="entry name" value="AMP-bd_C"/>
</dbReference>
<dbReference type="PANTHER" id="PTHR43107:SF15">
    <property type="entry name" value="FATTY ACID TRANSPORT PROTEIN 3, ISOFORM A"/>
    <property type="match status" value="1"/>
</dbReference>
<dbReference type="AlphaFoldDB" id="A0A8D8W633"/>
<dbReference type="InterPro" id="IPR020845">
    <property type="entry name" value="AMP-binding_CS"/>
</dbReference>
<evidence type="ECO:0000256" key="10">
    <source>
        <dbReference type="ARBA" id="ARBA00022989"/>
    </source>
</evidence>
<dbReference type="InterPro" id="IPR000873">
    <property type="entry name" value="AMP-dep_synth/lig_dom"/>
</dbReference>
<name>A0A8D8W633_9HEMI</name>
<dbReference type="InterPro" id="IPR042099">
    <property type="entry name" value="ANL_N_sf"/>
</dbReference>
<keyword evidence="8" id="KW-0443">Lipid metabolism</keyword>
<keyword evidence="5" id="KW-0436">Ligase</keyword>
<dbReference type="GO" id="GO:0004467">
    <property type="term" value="F:long-chain fatty acid-CoA ligase activity"/>
    <property type="evidence" value="ECO:0007669"/>
    <property type="project" value="UniProtKB-EC"/>
</dbReference>
<dbReference type="PANTHER" id="PTHR43107">
    <property type="entry name" value="LONG-CHAIN FATTY ACID TRANSPORT PROTEIN"/>
    <property type="match status" value="1"/>
</dbReference>
<evidence type="ECO:0000256" key="17">
    <source>
        <dbReference type="SAM" id="Phobius"/>
    </source>
</evidence>
<sequence length="661" mass="74332">MDLNKILHSKGAMLALFLSVTFLFLDSKFLLLSIGLTWFLYIHKELVHMLIVTFPRDYTCIKAFLTYKLILGYYQFKGWTVVDIFQTQVKKYANKPALRHEDQTMTFQEIEDHSNKIANFFKAKGLQRGDAVGLIMEGRPEYVCTWLGLTKIGVVTAFINTNQRQHILIHSIKVVDCKAIVYGAELSEALTEIEDNVRDIPLYVSGTHNRPQAKVLPSSVRLDDELPNVSTDSPSKDIKNNKPKDKLAFIYTSGTTGLPKAAVMTHVRAMFMAISARYQTSMTSDDVIYTTLPLYHTAGGLLGIGQCLLGGSTVIIRSKFSASNFWKDCIKYNCTVAQYIGEMCRYLLAVPEKPEDTKHSVKTMIGNGLRPQVWEPFVKRFGIERICEFYGATEGNANLMNADGKVGAVGYIPYIAIPFYPVGLIRCDPETSEPIRKDNGLCIPCKEDEPGILIGMIKESRAESHFNGYADEKASEKKIIRNVYSHGDAAFNTGDILIKDKLQYYYFKDRTGDTFRWRGENVATSEVEDALSKIVQLKDAAVYGVEIPNVEGKAGMAAIVDIENTLDLKQLISGMQKTLPSYARPLFIRTIKEVEMTGTFKLKKIDLQTEGFNPNKVKDPLYFMDPSTNEYIPLTTDIYQKIVDGKNLSCIVHHEGKQAQC</sequence>
<evidence type="ECO:0000256" key="3">
    <source>
        <dbReference type="ARBA" id="ARBA00022448"/>
    </source>
</evidence>
<dbReference type="GO" id="GO:0005789">
    <property type="term" value="C:endoplasmic reticulum membrane"/>
    <property type="evidence" value="ECO:0007669"/>
    <property type="project" value="TreeGrafter"/>
</dbReference>
<comment type="catalytic activity">
    <reaction evidence="14">
        <text>a very long-chain fatty acid + ATP + CoA = a very long-chain fatty acyl-CoA + AMP + diphosphate</text>
        <dbReference type="Rhea" id="RHEA:54536"/>
        <dbReference type="ChEBI" id="CHEBI:30616"/>
        <dbReference type="ChEBI" id="CHEBI:33019"/>
        <dbReference type="ChEBI" id="CHEBI:57287"/>
        <dbReference type="ChEBI" id="CHEBI:58950"/>
        <dbReference type="ChEBI" id="CHEBI:138261"/>
        <dbReference type="ChEBI" id="CHEBI:456215"/>
    </reaction>
    <physiologicalReaction direction="left-to-right" evidence="14">
        <dbReference type="Rhea" id="RHEA:54537"/>
    </physiologicalReaction>
</comment>